<comment type="caution">
    <text evidence="2">The sequence shown here is derived from an EMBL/GenBank/DDBJ whole genome shotgun (WGS) entry which is preliminary data.</text>
</comment>
<dbReference type="Proteomes" id="UP000735302">
    <property type="component" value="Unassembled WGS sequence"/>
</dbReference>
<feature type="compositionally biased region" description="Basic and acidic residues" evidence="1">
    <location>
        <begin position="62"/>
        <end position="88"/>
    </location>
</feature>
<feature type="compositionally biased region" description="Basic residues" evidence="1">
    <location>
        <begin position="52"/>
        <end position="61"/>
    </location>
</feature>
<dbReference type="AlphaFoldDB" id="A0AAV3ZVH2"/>
<sequence length="254" mass="28914">MRARSEPDGQVWIFFILPAPNKVISGFKALRQARALMAGLELATKGSLQISRRTHKPLCHRRPPDGRRKWYRNNEKNRNRGRTREIDRGSPQQGDLRFSGPPEWSPQISGWICYPLRYRRPETRVREGHKEPTPNKEVSQPALTSAGTFLSLSNDELEPKSCPAQGLKALKLYSHFMNPMLMPLLGILEKRDEVRVVGGECEVGEVERRRVEYNREAHVVDLGEFRDKYLCSSESRACNTCSVITANTCVSQGP</sequence>
<name>A0AAV3ZVH2_9GAST</name>
<dbReference type="EMBL" id="BLXT01003024">
    <property type="protein sequence ID" value="GFN99859.1"/>
    <property type="molecule type" value="Genomic_DNA"/>
</dbReference>
<reference evidence="2 3" key="1">
    <citation type="journal article" date="2021" name="Elife">
        <title>Chloroplast acquisition without the gene transfer in kleptoplastic sea slugs, Plakobranchus ocellatus.</title>
        <authorList>
            <person name="Maeda T."/>
            <person name="Takahashi S."/>
            <person name="Yoshida T."/>
            <person name="Shimamura S."/>
            <person name="Takaki Y."/>
            <person name="Nagai Y."/>
            <person name="Toyoda A."/>
            <person name="Suzuki Y."/>
            <person name="Arimoto A."/>
            <person name="Ishii H."/>
            <person name="Satoh N."/>
            <person name="Nishiyama T."/>
            <person name="Hasebe M."/>
            <person name="Maruyama T."/>
            <person name="Minagawa J."/>
            <person name="Obokata J."/>
            <person name="Shigenobu S."/>
        </authorList>
    </citation>
    <scope>NUCLEOTIDE SEQUENCE [LARGE SCALE GENOMIC DNA]</scope>
</reference>
<accession>A0AAV3ZVH2</accession>
<protein>
    <submittedName>
        <fullName evidence="2">Uncharacterized protein</fullName>
    </submittedName>
</protein>
<gene>
    <name evidence="2" type="ORF">PoB_002636500</name>
</gene>
<proteinExistence type="predicted"/>
<evidence type="ECO:0000313" key="2">
    <source>
        <dbReference type="EMBL" id="GFN99859.1"/>
    </source>
</evidence>
<feature type="region of interest" description="Disordered" evidence="1">
    <location>
        <begin position="51"/>
        <end position="103"/>
    </location>
</feature>
<organism evidence="2 3">
    <name type="scientific">Plakobranchus ocellatus</name>
    <dbReference type="NCBI Taxonomy" id="259542"/>
    <lineage>
        <taxon>Eukaryota</taxon>
        <taxon>Metazoa</taxon>
        <taxon>Spiralia</taxon>
        <taxon>Lophotrochozoa</taxon>
        <taxon>Mollusca</taxon>
        <taxon>Gastropoda</taxon>
        <taxon>Heterobranchia</taxon>
        <taxon>Euthyneura</taxon>
        <taxon>Panpulmonata</taxon>
        <taxon>Sacoglossa</taxon>
        <taxon>Placobranchoidea</taxon>
        <taxon>Plakobranchidae</taxon>
        <taxon>Plakobranchus</taxon>
    </lineage>
</organism>
<evidence type="ECO:0000256" key="1">
    <source>
        <dbReference type="SAM" id="MobiDB-lite"/>
    </source>
</evidence>
<keyword evidence="3" id="KW-1185">Reference proteome</keyword>
<evidence type="ECO:0000313" key="3">
    <source>
        <dbReference type="Proteomes" id="UP000735302"/>
    </source>
</evidence>